<proteinExistence type="predicted"/>
<dbReference type="InterPro" id="IPR027417">
    <property type="entry name" value="P-loop_NTPase"/>
</dbReference>
<reference evidence="1 2" key="1">
    <citation type="submission" date="2020-02" db="EMBL/GenBank/DDBJ databases">
        <title>complete genome sequence of Rhodobacteraceae bacterium.</title>
        <authorList>
            <person name="Park J."/>
            <person name="Kim Y.-S."/>
            <person name="Kim K.-H."/>
        </authorList>
    </citation>
    <scope>NUCLEOTIDE SEQUENCE [LARGE SCALE GENOMIC DNA]</scope>
    <source>
        <strain evidence="1 2">RR4-56</strain>
    </source>
</reference>
<protein>
    <recommendedName>
        <fullName evidence="3">Sulfotransferase family protein</fullName>
    </recommendedName>
</protein>
<dbReference type="Gene3D" id="3.40.50.300">
    <property type="entry name" value="P-loop containing nucleotide triphosphate hydrolases"/>
    <property type="match status" value="1"/>
</dbReference>
<evidence type="ECO:0000313" key="2">
    <source>
        <dbReference type="Proteomes" id="UP000503336"/>
    </source>
</evidence>
<name>A0A7L5BTX7_9RHOB</name>
<dbReference type="SUPFAM" id="SSF52540">
    <property type="entry name" value="P-loop containing nucleoside triphosphate hydrolases"/>
    <property type="match status" value="1"/>
</dbReference>
<keyword evidence="2" id="KW-1185">Reference proteome</keyword>
<dbReference type="Proteomes" id="UP000503336">
    <property type="component" value="Chromosome"/>
</dbReference>
<sequence>MILGLGAQKAGSSWLFSRLAAAPEIAAPALKEWHFFDCWLRPDLTADVSRIMAQNEARIRARNPDGPRARAHAARRAALQRPAAYLEHFAAASAKPFMIDVSPEYALLDADDLENVAAYFRAAGVRLRPVFVMRDPVERLFSYARALGAARGKDPARIFRAALKDPVVMARSRYETTLSALWSAFPREEVAIGFYEHLTTDESALAALATQIGLAPPPAAPERRVNASPEAALPQRDAAEARARLAPTYAFIKERLGAETPASWGLSRS</sequence>
<dbReference type="KEGG" id="hdh:G5B40_03595"/>
<dbReference type="Pfam" id="PF13469">
    <property type="entry name" value="Sulfotransfer_3"/>
    <property type="match status" value="1"/>
</dbReference>
<organism evidence="1 2">
    <name type="scientific">Pikeienuella piscinae</name>
    <dbReference type="NCBI Taxonomy" id="2748098"/>
    <lineage>
        <taxon>Bacteria</taxon>
        <taxon>Pseudomonadati</taxon>
        <taxon>Pseudomonadota</taxon>
        <taxon>Alphaproteobacteria</taxon>
        <taxon>Rhodobacterales</taxon>
        <taxon>Paracoccaceae</taxon>
        <taxon>Pikeienuella</taxon>
    </lineage>
</organism>
<gene>
    <name evidence="1" type="ORF">G5B40_03595</name>
</gene>
<accession>A0A7L5BTX7</accession>
<evidence type="ECO:0008006" key="3">
    <source>
        <dbReference type="Google" id="ProtNLM"/>
    </source>
</evidence>
<evidence type="ECO:0000313" key="1">
    <source>
        <dbReference type="EMBL" id="QIE54601.1"/>
    </source>
</evidence>
<dbReference type="EMBL" id="CP049056">
    <property type="protein sequence ID" value="QIE54601.1"/>
    <property type="molecule type" value="Genomic_DNA"/>
</dbReference>
<dbReference type="AlphaFoldDB" id="A0A7L5BTX7"/>